<reference evidence="6" key="1">
    <citation type="journal article" date="2014" name="Science">
        <title>The coffee genome provides insight into the convergent evolution of caffeine biosynthesis.</title>
        <authorList>
            <person name="Denoeud F."/>
            <person name="Carretero-Paulet L."/>
            <person name="Dereeper A."/>
            <person name="Droc G."/>
            <person name="Guyot R."/>
            <person name="Pietrella M."/>
            <person name="Zheng C."/>
            <person name="Alberti A."/>
            <person name="Anthony F."/>
            <person name="Aprea G."/>
            <person name="Aury J.M."/>
            <person name="Bento P."/>
            <person name="Bernard M."/>
            <person name="Bocs S."/>
            <person name="Campa C."/>
            <person name="Cenci A."/>
            <person name="Combes M.C."/>
            <person name="Crouzillat D."/>
            <person name="Da Silva C."/>
            <person name="Daddiego L."/>
            <person name="De Bellis F."/>
            <person name="Dussert S."/>
            <person name="Garsmeur O."/>
            <person name="Gayraud T."/>
            <person name="Guignon V."/>
            <person name="Jahn K."/>
            <person name="Jamilloux V."/>
            <person name="Joet T."/>
            <person name="Labadie K."/>
            <person name="Lan T."/>
            <person name="Leclercq J."/>
            <person name="Lepelley M."/>
            <person name="Leroy T."/>
            <person name="Li L.T."/>
            <person name="Librado P."/>
            <person name="Lopez L."/>
            <person name="Munoz A."/>
            <person name="Noel B."/>
            <person name="Pallavicini A."/>
            <person name="Perrotta G."/>
            <person name="Poncet V."/>
            <person name="Pot D."/>
            <person name="Priyono X."/>
            <person name="Rigoreau M."/>
            <person name="Rouard M."/>
            <person name="Rozas J."/>
            <person name="Tranchant-Dubreuil C."/>
            <person name="VanBuren R."/>
            <person name="Zhang Q."/>
            <person name="Andrade A.C."/>
            <person name="Argout X."/>
            <person name="Bertrand B."/>
            <person name="de Kochko A."/>
            <person name="Graziosi G."/>
            <person name="Henry R.J."/>
            <person name="Jayarama X."/>
            <person name="Ming R."/>
            <person name="Nagai C."/>
            <person name="Rounsley S."/>
            <person name="Sankoff D."/>
            <person name="Giuliano G."/>
            <person name="Albert V.A."/>
            <person name="Wincker P."/>
            <person name="Lashermes P."/>
        </authorList>
    </citation>
    <scope>NUCLEOTIDE SEQUENCE [LARGE SCALE GENOMIC DNA]</scope>
    <source>
        <strain evidence="6">cv. DH200-94</strain>
    </source>
</reference>
<dbReference type="Gramene" id="CDP15959">
    <property type="protein sequence ID" value="CDP15959"/>
    <property type="gene ID" value="GSCOC_T00016886001"/>
</dbReference>
<evidence type="ECO:0000256" key="4">
    <source>
        <dbReference type="ARBA" id="ARBA00022679"/>
    </source>
</evidence>
<dbReference type="FunFam" id="3.40.50.1000:FF:000054">
    <property type="entry name" value="alpha,alpha-trehalose-phosphate synthase [UDP-forming] 6"/>
    <property type="match status" value="1"/>
</dbReference>
<dbReference type="CDD" id="cd01627">
    <property type="entry name" value="HAD_TPP"/>
    <property type="match status" value="1"/>
</dbReference>
<proteinExistence type="inferred from homology"/>
<protein>
    <submittedName>
        <fullName evidence="5">Uncharacterized protein</fullName>
    </submittedName>
</protein>
<dbReference type="GO" id="GO:0005829">
    <property type="term" value="C:cytosol"/>
    <property type="evidence" value="ECO:0007669"/>
    <property type="project" value="TreeGrafter"/>
</dbReference>
<dbReference type="OMA" id="SHDFIHC"/>
<evidence type="ECO:0000313" key="5">
    <source>
        <dbReference type="EMBL" id="CDP15959.1"/>
    </source>
</evidence>
<gene>
    <name evidence="5" type="ORF">GSCOC_T00016886001</name>
</gene>
<keyword evidence="3" id="KW-0328">Glycosyltransferase</keyword>
<keyword evidence="6" id="KW-1185">Reference proteome</keyword>
<dbReference type="FunFam" id="3.40.50.2000:FF:000010">
    <property type="entry name" value="Alpha,alpha-trehalose-phosphate synthase"/>
    <property type="match status" value="1"/>
</dbReference>
<dbReference type="GO" id="GO:0005992">
    <property type="term" value="P:trehalose biosynthetic process"/>
    <property type="evidence" value="ECO:0007669"/>
    <property type="project" value="InterPro"/>
</dbReference>
<dbReference type="GO" id="GO:0004805">
    <property type="term" value="F:trehalose-phosphatase activity"/>
    <property type="evidence" value="ECO:0007669"/>
    <property type="project" value="TreeGrafter"/>
</dbReference>
<dbReference type="GO" id="GO:0016757">
    <property type="term" value="F:glycosyltransferase activity"/>
    <property type="evidence" value="ECO:0007669"/>
    <property type="project" value="UniProtKB-KW"/>
</dbReference>
<dbReference type="PANTHER" id="PTHR10788:SF113">
    <property type="entry name" value="TREHALOSE 6-PHOSPHATE PHOSPHATASE"/>
    <property type="match status" value="1"/>
</dbReference>
<dbReference type="FunFam" id="3.40.50.1000:FF:000052">
    <property type="entry name" value="Alpha,alpha-trehalose-phosphate synthase [UDP-forming] 6"/>
    <property type="match status" value="1"/>
</dbReference>
<dbReference type="Pfam" id="PF02358">
    <property type="entry name" value="Trehalose_PPase"/>
    <property type="match status" value="1"/>
</dbReference>
<comment type="similarity">
    <text evidence="1">In the N-terminal section; belongs to the glycosyltransferase 20 family.</text>
</comment>
<dbReference type="STRING" id="49390.A0A068V604"/>
<name>A0A068V604_COFCA</name>
<dbReference type="NCBIfam" id="TIGR00685">
    <property type="entry name" value="T6PP"/>
    <property type="match status" value="1"/>
</dbReference>
<accession>A0A068V604</accession>
<dbReference type="PANTHER" id="PTHR10788">
    <property type="entry name" value="TREHALOSE-6-PHOSPHATE SYNTHASE"/>
    <property type="match status" value="1"/>
</dbReference>
<evidence type="ECO:0000313" key="6">
    <source>
        <dbReference type="Proteomes" id="UP000295252"/>
    </source>
</evidence>
<organism evidence="5 6">
    <name type="scientific">Coffea canephora</name>
    <name type="common">Robusta coffee</name>
    <dbReference type="NCBI Taxonomy" id="49390"/>
    <lineage>
        <taxon>Eukaryota</taxon>
        <taxon>Viridiplantae</taxon>
        <taxon>Streptophyta</taxon>
        <taxon>Embryophyta</taxon>
        <taxon>Tracheophyta</taxon>
        <taxon>Spermatophyta</taxon>
        <taxon>Magnoliopsida</taxon>
        <taxon>eudicotyledons</taxon>
        <taxon>Gunneridae</taxon>
        <taxon>Pentapetalae</taxon>
        <taxon>asterids</taxon>
        <taxon>lamiids</taxon>
        <taxon>Gentianales</taxon>
        <taxon>Rubiaceae</taxon>
        <taxon>Ixoroideae</taxon>
        <taxon>Gardenieae complex</taxon>
        <taxon>Bertiereae - Coffeeae clade</taxon>
        <taxon>Coffeeae</taxon>
        <taxon>Coffea</taxon>
    </lineage>
</organism>
<evidence type="ECO:0000256" key="2">
    <source>
        <dbReference type="ARBA" id="ARBA00006330"/>
    </source>
</evidence>
<dbReference type="SUPFAM" id="SSF53756">
    <property type="entry name" value="UDP-Glycosyltransferase/glycogen phosphorylase"/>
    <property type="match status" value="1"/>
</dbReference>
<dbReference type="InterPro" id="IPR023214">
    <property type="entry name" value="HAD_sf"/>
</dbReference>
<dbReference type="Proteomes" id="UP000295252">
    <property type="component" value="Chromosome VII"/>
</dbReference>
<dbReference type="InterPro" id="IPR006379">
    <property type="entry name" value="HAD-SF_hydro_IIB"/>
</dbReference>
<dbReference type="Gene3D" id="3.40.50.1000">
    <property type="entry name" value="HAD superfamily/HAD-like"/>
    <property type="match status" value="2"/>
</dbReference>
<dbReference type="Gene3D" id="3.40.50.2000">
    <property type="entry name" value="Glycogen Phosphorylase B"/>
    <property type="match status" value="2"/>
</dbReference>
<evidence type="ECO:0000256" key="1">
    <source>
        <dbReference type="ARBA" id="ARBA00005409"/>
    </source>
</evidence>
<dbReference type="Pfam" id="PF00982">
    <property type="entry name" value="Glyco_transf_20"/>
    <property type="match status" value="1"/>
</dbReference>
<keyword evidence="4" id="KW-0808">Transferase</keyword>
<dbReference type="PhylomeDB" id="A0A068V604"/>
<dbReference type="InterPro" id="IPR036412">
    <property type="entry name" value="HAD-like_sf"/>
</dbReference>
<evidence type="ECO:0000256" key="3">
    <source>
        <dbReference type="ARBA" id="ARBA00022676"/>
    </source>
</evidence>
<dbReference type="AlphaFoldDB" id="A0A068V604"/>
<dbReference type="EMBL" id="HG739196">
    <property type="protein sequence ID" value="CDP15959.1"/>
    <property type="molecule type" value="Genomic_DNA"/>
</dbReference>
<dbReference type="NCBIfam" id="TIGR01484">
    <property type="entry name" value="HAD-SF-IIB"/>
    <property type="match status" value="1"/>
</dbReference>
<dbReference type="InParanoid" id="A0A068V604"/>
<comment type="similarity">
    <text evidence="2">In the C-terminal section; belongs to the trehalose phosphatase family.</text>
</comment>
<dbReference type="CDD" id="cd03788">
    <property type="entry name" value="GT20_TPS"/>
    <property type="match status" value="1"/>
</dbReference>
<dbReference type="OrthoDB" id="755951at2759"/>
<dbReference type="InterPro" id="IPR001830">
    <property type="entry name" value="Glyco_trans_20"/>
</dbReference>
<dbReference type="InterPro" id="IPR003337">
    <property type="entry name" value="Trehalose_PPase"/>
</dbReference>
<dbReference type="SUPFAM" id="SSF56784">
    <property type="entry name" value="HAD-like"/>
    <property type="match status" value="1"/>
</dbReference>
<sequence>MLSRSYTNLLDLASGNIPVMGREKERRRFPRVMTVPGSICELDDDQAHSVASDNPSSIAGDRMIVVSNQLPLKAKRRPDNKGWSFTWNEDSLLLRLKDGRFDRSMWEAYVSANKIFSQRVIEVLNPEDDFVWIHDYHLMVLPTFLRRRFTRLRMGFFLHSPFPSSEIYRTLPVREEILKALLNCDLIGFHTFDYARHFLSCCSRMMGLEYLSKRGYIGLDYFGRTVGIKIMPVGIHMGHVESVMKLADKEMRYEELKKQFEGKTVLLGVDDMDIFKGINLKILAMENMLKQHSKWQGRAVLLQILNPVRGRGLDLEQIQAEIQESCNRINEKFGKPGYQPVVLIDRPVPISERMAYYRIAECVVVTAVRDGMNLTPYEYIVCRQGIPGAEAGSDLSGTKKSMLVVSEFIGCSPSLSGAIRVNPWNVEATSEALNEAISMSDQEKELRHEKHYRYVSTHDVAYWARSFLQDLERTCADHFRKRSYGIGLGFGFRVVALDPNFRKLSIDDIVSAYTKAQHRAILLDYDGTVMPQNSIIKTPNPEVLSILNTLCGDPNNVVFIVSGRGRDSLSRWFEPCKQLGLAAEHGYFLRWSQHKDWETCGQNSEFGWMQIAEPVMKSYTEATDGSCIEKKESALVWQYGDADPDFGYSQAKEMLDHLESVLANEPVSVKSGQHIVEVKPQACSLLLDLHGVSKGSVAERIFTSMVEKGKQADFVLCIGDDRSDEDMFEIIGAAISRNILSYKAEVFACTVGQKPSKAKYYLDDPSEVINMLDSLADATHTPVTSEDETEDSS</sequence>